<gene>
    <name evidence="1" type="ORF">J2Z64_002790</name>
</gene>
<comment type="caution">
    <text evidence="1">The sequence shown here is derived from an EMBL/GenBank/DDBJ whole genome shotgun (WGS) entry which is preliminary data.</text>
</comment>
<proteinExistence type="predicted"/>
<dbReference type="EMBL" id="JAGGMB010000009">
    <property type="protein sequence ID" value="MBP2078526.1"/>
    <property type="molecule type" value="Genomic_DNA"/>
</dbReference>
<organism evidence="1 2">
    <name type="scientific">Oceanobacillus polygoni</name>
    <dbReference type="NCBI Taxonomy" id="1235259"/>
    <lineage>
        <taxon>Bacteria</taxon>
        <taxon>Bacillati</taxon>
        <taxon>Bacillota</taxon>
        <taxon>Bacilli</taxon>
        <taxon>Bacillales</taxon>
        <taxon>Bacillaceae</taxon>
        <taxon>Oceanobacillus</taxon>
    </lineage>
</organism>
<dbReference type="AlphaFoldDB" id="A0A9X0YWW2"/>
<evidence type="ECO:0000313" key="1">
    <source>
        <dbReference type="EMBL" id="MBP2078526.1"/>
    </source>
</evidence>
<name>A0A9X0YWW2_9BACI</name>
<accession>A0A9X0YWW2</accession>
<evidence type="ECO:0000313" key="2">
    <source>
        <dbReference type="Proteomes" id="UP001138793"/>
    </source>
</evidence>
<protein>
    <submittedName>
        <fullName evidence="1">Uncharacterized protein</fullName>
    </submittedName>
</protein>
<dbReference type="Proteomes" id="UP001138793">
    <property type="component" value="Unassembled WGS sequence"/>
</dbReference>
<keyword evidence="2" id="KW-1185">Reference proteome</keyword>
<reference evidence="1" key="1">
    <citation type="submission" date="2021-03" db="EMBL/GenBank/DDBJ databases">
        <title>Genomic Encyclopedia of Type Strains, Phase IV (KMG-IV): sequencing the most valuable type-strain genomes for metagenomic binning, comparative biology and taxonomic classification.</title>
        <authorList>
            <person name="Goeker M."/>
        </authorList>
    </citation>
    <scope>NUCLEOTIDE SEQUENCE</scope>
    <source>
        <strain evidence="1">DSM 107338</strain>
    </source>
</reference>
<sequence length="35" mass="4069">MEHAFSISSRCLTSQAQVIWIILTYDILVAKFRLN</sequence>